<protein>
    <submittedName>
        <fullName evidence="11">Glycerol-3-phosphate acyltransferase 9</fullName>
        <ecNumber evidence="11">2.3.1.15</ecNumber>
    </submittedName>
</protein>
<evidence type="ECO:0000256" key="4">
    <source>
        <dbReference type="ARBA" id="ARBA00022692"/>
    </source>
</evidence>
<evidence type="ECO:0000259" key="10">
    <source>
        <dbReference type="Pfam" id="PF01553"/>
    </source>
</evidence>
<comment type="subcellular location">
    <subcellularLocation>
        <location evidence="1">Membrane</location>
    </subcellularLocation>
</comment>
<keyword evidence="6" id="KW-0443">Lipid metabolism</keyword>
<dbReference type="InterPro" id="IPR002123">
    <property type="entry name" value="Plipid/glycerol_acylTrfase"/>
</dbReference>
<name>A0ABU6SXF8_9FABA</name>
<evidence type="ECO:0000256" key="6">
    <source>
        <dbReference type="ARBA" id="ARBA00023098"/>
    </source>
</evidence>
<evidence type="ECO:0000256" key="2">
    <source>
        <dbReference type="ARBA" id="ARBA00008655"/>
    </source>
</evidence>
<proteinExistence type="inferred from homology"/>
<dbReference type="EC" id="2.3.1.15" evidence="11"/>
<keyword evidence="4 9" id="KW-0812">Transmembrane</keyword>
<feature type="non-terminal residue" evidence="11">
    <location>
        <position position="273"/>
    </location>
</feature>
<keyword evidence="3 11" id="KW-0808">Transferase</keyword>
<keyword evidence="7 9" id="KW-0472">Membrane</keyword>
<dbReference type="PANTHER" id="PTHR23063">
    <property type="entry name" value="PHOSPHOLIPID ACYLTRANSFERASE"/>
    <property type="match status" value="1"/>
</dbReference>
<evidence type="ECO:0000256" key="5">
    <source>
        <dbReference type="ARBA" id="ARBA00022989"/>
    </source>
</evidence>
<reference evidence="11 12" key="1">
    <citation type="journal article" date="2023" name="Plants (Basel)">
        <title>Bridging the Gap: Combining Genomics and Transcriptomics Approaches to Understand Stylosanthes scabra, an Orphan Legume from the Brazilian Caatinga.</title>
        <authorList>
            <person name="Ferreira-Neto J.R.C."/>
            <person name="da Silva M.D."/>
            <person name="Binneck E."/>
            <person name="de Melo N.F."/>
            <person name="da Silva R.H."/>
            <person name="de Melo A.L.T.M."/>
            <person name="Pandolfi V."/>
            <person name="Bustamante F.O."/>
            <person name="Brasileiro-Vidal A.C."/>
            <person name="Benko-Iseppon A.M."/>
        </authorList>
    </citation>
    <scope>NUCLEOTIDE SEQUENCE [LARGE SCALE GENOMIC DNA]</scope>
    <source>
        <tissue evidence="11">Leaves</tissue>
    </source>
</reference>
<feature type="transmembrane region" description="Helical" evidence="9">
    <location>
        <begin position="131"/>
        <end position="149"/>
    </location>
</feature>
<feature type="transmembrane region" description="Helical" evidence="9">
    <location>
        <begin position="155"/>
        <end position="176"/>
    </location>
</feature>
<comment type="similarity">
    <text evidence="2">Belongs to the 1-acyl-sn-glycerol-3-phosphate acyltransferase family.</text>
</comment>
<comment type="caution">
    <text evidence="11">The sequence shown here is derived from an EMBL/GenBank/DDBJ whole genome shotgun (WGS) entry which is preliminary data.</text>
</comment>
<keyword evidence="8 11" id="KW-0012">Acyltransferase</keyword>
<keyword evidence="12" id="KW-1185">Reference proteome</keyword>
<organism evidence="11 12">
    <name type="scientific">Stylosanthes scabra</name>
    <dbReference type="NCBI Taxonomy" id="79078"/>
    <lineage>
        <taxon>Eukaryota</taxon>
        <taxon>Viridiplantae</taxon>
        <taxon>Streptophyta</taxon>
        <taxon>Embryophyta</taxon>
        <taxon>Tracheophyta</taxon>
        <taxon>Spermatophyta</taxon>
        <taxon>Magnoliopsida</taxon>
        <taxon>eudicotyledons</taxon>
        <taxon>Gunneridae</taxon>
        <taxon>Pentapetalae</taxon>
        <taxon>rosids</taxon>
        <taxon>fabids</taxon>
        <taxon>Fabales</taxon>
        <taxon>Fabaceae</taxon>
        <taxon>Papilionoideae</taxon>
        <taxon>50 kb inversion clade</taxon>
        <taxon>dalbergioids sensu lato</taxon>
        <taxon>Dalbergieae</taxon>
        <taxon>Pterocarpus clade</taxon>
        <taxon>Stylosanthes</taxon>
    </lineage>
</organism>
<evidence type="ECO:0000256" key="7">
    <source>
        <dbReference type="ARBA" id="ARBA00023136"/>
    </source>
</evidence>
<evidence type="ECO:0000313" key="11">
    <source>
        <dbReference type="EMBL" id="MED6141157.1"/>
    </source>
</evidence>
<dbReference type="Proteomes" id="UP001341840">
    <property type="component" value="Unassembled WGS sequence"/>
</dbReference>
<keyword evidence="5 9" id="KW-1133">Transmembrane helix</keyword>
<dbReference type="Pfam" id="PF01553">
    <property type="entry name" value="Acyltransferase"/>
    <property type="match status" value="1"/>
</dbReference>
<evidence type="ECO:0000256" key="8">
    <source>
        <dbReference type="ARBA" id="ARBA00023315"/>
    </source>
</evidence>
<evidence type="ECO:0000313" key="12">
    <source>
        <dbReference type="Proteomes" id="UP001341840"/>
    </source>
</evidence>
<dbReference type="PANTHER" id="PTHR23063:SF2">
    <property type="entry name" value="GLYCEROL-3-PHOSPHATE ACYLTRANSFERASE 4, ISOFORM D-RELATED"/>
    <property type="match status" value="1"/>
</dbReference>
<sequence length="273" mass="31323">FSEQPTCVSCCSVGHIVHVHVISDSLRHRDQIPEGGLWLQVCIEKSLSVVEPQRKMRKNNPKSQSTELELDQPNIEDYLPDGHTIHQEPRGKLRLCDLLDISPTLSEAAGAIVDDSFLRCFKSIPSEPWNWNVYLFPLWCFGVVVRYFVLFPARVLLLSFGWMIFLSAFIPVHILLKRDNNLRKNIERCLVEMICSFFVASWTGVVKYHGPRPSMRPKQVFVANHTSMIDFIVLEQMTAFAVIMQKHPGWVGLLQNTILESVGCIWFNRTEAK</sequence>
<accession>A0ABU6SXF8</accession>
<dbReference type="EMBL" id="JASCZI010063233">
    <property type="protein sequence ID" value="MED6141157.1"/>
    <property type="molecule type" value="Genomic_DNA"/>
</dbReference>
<evidence type="ECO:0000256" key="1">
    <source>
        <dbReference type="ARBA" id="ARBA00004370"/>
    </source>
</evidence>
<evidence type="ECO:0000256" key="3">
    <source>
        <dbReference type="ARBA" id="ARBA00022679"/>
    </source>
</evidence>
<dbReference type="GO" id="GO:0004366">
    <property type="term" value="F:glycerol-3-phosphate O-acyltransferase activity"/>
    <property type="evidence" value="ECO:0007669"/>
    <property type="project" value="UniProtKB-EC"/>
</dbReference>
<feature type="domain" description="Phospholipid/glycerol acyltransferase" evidence="10">
    <location>
        <begin position="206"/>
        <end position="272"/>
    </location>
</feature>
<gene>
    <name evidence="11" type="primary">GPAT9_4</name>
    <name evidence="11" type="ORF">PIB30_100538</name>
</gene>
<evidence type="ECO:0000256" key="9">
    <source>
        <dbReference type="SAM" id="Phobius"/>
    </source>
</evidence>
<feature type="non-terminal residue" evidence="11">
    <location>
        <position position="1"/>
    </location>
</feature>